<dbReference type="PRINTS" id="PR00800">
    <property type="entry name" value="YHDCRBOXLASE"/>
</dbReference>
<dbReference type="KEGG" id="pbf:CFX0092_A0007"/>
<dbReference type="PANTHER" id="PTHR11999">
    <property type="entry name" value="GROUP II PYRIDOXAL-5-PHOSPHATE DECARBOXYLASE"/>
    <property type="match status" value="1"/>
</dbReference>
<feature type="region of interest" description="Disordered" evidence="8">
    <location>
        <begin position="159"/>
        <end position="201"/>
    </location>
</feature>
<evidence type="ECO:0000313" key="10">
    <source>
        <dbReference type="Proteomes" id="UP000215027"/>
    </source>
</evidence>
<dbReference type="Gene3D" id="1.20.1340.10">
    <property type="entry name" value="dopa decarboxylase, N-terminal domain"/>
    <property type="match status" value="1"/>
</dbReference>
<dbReference type="OrthoDB" id="9803665at2"/>
<dbReference type="InterPro" id="IPR010977">
    <property type="entry name" value="Aromatic_deC"/>
</dbReference>
<dbReference type="CDD" id="cd06450">
    <property type="entry name" value="DOPA_deC_like"/>
    <property type="match status" value="1"/>
</dbReference>
<dbReference type="GO" id="GO:0005737">
    <property type="term" value="C:cytoplasm"/>
    <property type="evidence" value="ECO:0007669"/>
    <property type="project" value="TreeGrafter"/>
</dbReference>
<proteinExistence type="inferred from homology"/>
<evidence type="ECO:0000256" key="2">
    <source>
        <dbReference type="ARBA" id="ARBA00009533"/>
    </source>
</evidence>
<accession>A0A160SZR6</accession>
<reference evidence="9" key="1">
    <citation type="submission" date="2016-01" db="EMBL/GenBank/DDBJ databases">
        <authorList>
            <person name="Mcilroy J.S."/>
            <person name="Karst M S."/>
            <person name="Albertsen M."/>
        </authorList>
    </citation>
    <scope>NUCLEOTIDE SEQUENCE</scope>
    <source>
        <strain evidence="9">Cfx-K</strain>
    </source>
</reference>
<dbReference type="InterPro" id="IPR015424">
    <property type="entry name" value="PyrdxlP-dep_Trfase"/>
</dbReference>
<keyword evidence="10" id="KW-1185">Reference proteome</keyword>
<comment type="similarity">
    <text evidence="2 7">Belongs to the group II decarboxylase family.</text>
</comment>
<dbReference type="Gene3D" id="3.90.1150.10">
    <property type="entry name" value="Aspartate Aminotransferase, domain 1"/>
    <property type="match status" value="1"/>
</dbReference>
<dbReference type="GO" id="GO:0019752">
    <property type="term" value="P:carboxylic acid metabolic process"/>
    <property type="evidence" value="ECO:0007669"/>
    <property type="project" value="InterPro"/>
</dbReference>
<dbReference type="Gene3D" id="3.40.640.10">
    <property type="entry name" value="Type I PLP-dependent aspartate aminotransferase-like (Major domain)"/>
    <property type="match status" value="1"/>
</dbReference>
<dbReference type="InterPro" id="IPR015422">
    <property type="entry name" value="PyrdxlP-dep_Trfase_small"/>
</dbReference>
<evidence type="ECO:0000256" key="6">
    <source>
        <dbReference type="PIRSR" id="PIRSR602129-50"/>
    </source>
</evidence>
<evidence type="ECO:0000256" key="1">
    <source>
        <dbReference type="ARBA" id="ARBA00001933"/>
    </source>
</evidence>
<evidence type="ECO:0000256" key="5">
    <source>
        <dbReference type="ARBA" id="ARBA00023239"/>
    </source>
</evidence>
<dbReference type="PANTHER" id="PTHR11999:SF70">
    <property type="entry name" value="MIP05841P"/>
    <property type="match status" value="1"/>
</dbReference>
<evidence type="ECO:0000256" key="7">
    <source>
        <dbReference type="RuleBase" id="RU000382"/>
    </source>
</evidence>
<dbReference type="SUPFAM" id="SSF53383">
    <property type="entry name" value="PLP-dependent transferases"/>
    <property type="match status" value="1"/>
</dbReference>
<dbReference type="GO" id="GO:0030170">
    <property type="term" value="F:pyridoxal phosphate binding"/>
    <property type="evidence" value="ECO:0007669"/>
    <property type="project" value="InterPro"/>
</dbReference>
<dbReference type="EMBL" id="LN890655">
    <property type="protein sequence ID" value="CUS01888.1"/>
    <property type="molecule type" value="Genomic_DNA"/>
</dbReference>
<organism evidence="9 10">
    <name type="scientific">Candidatus Promineifilum breve</name>
    <dbReference type="NCBI Taxonomy" id="1806508"/>
    <lineage>
        <taxon>Bacteria</taxon>
        <taxon>Bacillati</taxon>
        <taxon>Chloroflexota</taxon>
        <taxon>Ardenticatenia</taxon>
        <taxon>Candidatus Promineifilales</taxon>
        <taxon>Candidatus Promineifilaceae</taxon>
        <taxon>Candidatus Promineifilum</taxon>
    </lineage>
</organism>
<dbReference type="GO" id="GO:0006520">
    <property type="term" value="P:amino acid metabolic process"/>
    <property type="evidence" value="ECO:0007669"/>
    <property type="project" value="InterPro"/>
</dbReference>
<sequence>MTPDEFRTHGKALIDWIADYYEQIEQYPVLSQVAPGAVRAALPGAPPEQGEPFAALMADVERIILPGITHWQSPNFFAYFPANTSFPSILGELLSAGLGVQGMLWQTSPAVTELETHVLDWLVEMLGLPERFLSSGAGGGVIQDTASSAVLAAMLAARERTADRGPQTTDSRQPTKDGALAAVGGRRSQTSGPSAVGNDPRLRAYTSTQAHSSVAKAAGIAGVGRDNLRAVGVDEKFAMRPDELRRLIEADRAAGLRPFFVVASVGTTSSTAIDPLPEIGAICREFGLWLHVDAALAGTAALCPEFRHIHDGLELADSYAFNPHKWMFTNFDCNCFWVADRAALINALSILPDYLRNAATEAGAVIDYRDWHVQLGRRFRALKLWFVIRSFGVEGLRARVREHVRLAQLFAGWVAADPRFELAAPAPLNLVCFRLRQGGDAANRALLERLNASGKLYLTHTVLDGRYTLRLSIGGTLTEERHVRAAWEEMTNDE</sequence>
<evidence type="ECO:0000313" key="9">
    <source>
        <dbReference type="EMBL" id="CUS01888.1"/>
    </source>
</evidence>
<gene>
    <name evidence="9" type="ORF">CFX0092_A0007</name>
</gene>
<dbReference type="GO" id="GO:0004058">
    <property type="term" value="F:aromatic-L-amino-acid decarboxylase activity"/>
    <property type="evidence" value="ECO:0007669"/>
    <property type="project" value="UniProtKB-ARBA"/>
</dbReference>
<keyword evidence="3" id="KW-0210">Decarboxylase</keyword>
<evidence type="ECO:0000256" key="8">
    <source>
        <dbReference type="SAM" id="MobiDB-lite"/>
    </source>
</evidence>
<dbReference type="Pfam" id="PF00282">
    <property type="entry name" value="Pyridoxal_deC"/>
    <property type="match status" value="1"/>
</dbReference>
<keyword evidence="5 7" id="KW-0456">Lyase</keyword>
<dbReference type="AlphaFoldDB" id="A0A160SZR6"/>
<name>A0A160SZR6_9CHLR</name>
<protein>
    <submittedName>
        <fullName evidence="9">Aromatic amino acid decarboxylase</fullName>
    </submittedName>
</protein>
<evidence type="ECO:0000256" key="4">
    <source>
        <dbReference type="ARBA" id="ARBA00022898"/>
    </source>
</evidence>
<dbReference type="RefSeq" id="WP_095041566.1">
    <property type="nucleotide sequence ID" value="NZ_LN890655.1"/>
</dbReference>
<comment type="cofactor">
    <cofactor evidence="1 6 7">
        <name>pyridoxal 5'-phosphate</name>
        <dbReference type="ChEBI" id="CHEBI:597326"/>
    </cofactor>
</comment>
<evidence type="ECO:0000256" key="3">
    <source>
        <dbReference type="ARBA" id="ARBA00022793"/>
    </source>
</evidence>
<dbReference type="Proteomes" id="UP000215027">
    <property type="component" value="Chromosome I"/>
</dbReference>
<keyword evidence="4 6" id="KW-0663">Pyridoxal phosphate</keyword>
<dbReference type="InterPro" id="IPR015421">
    <property type="entry name" value="PyrdxlP-dep_Trfase_major"/>
</dbReference>
<feature type="modified residue" description="N6-(pyridoxal phosphate)lysine" evidence="6">
    <location>
        <position position="325"/>
    </location>
</feature>
<dbReference type="InterPro" id="IPR002129">
    <property type="entry name" value="PyrdxlP-dep_de-COase"/>
</dbReference>